<dbReference type="InterPro" id="IPR017900">
    <property type="entry name" value="4Fe4S_Fe_S_CS"/>
</dbReference>
<sequence length="356" mass="39146">MAKYGMAIDLKKCVGCGACALACKTENNTGYNQEDRNYNWADFLTFTEGSYGQGVSFKVFPVLCNHCTDAPCVENCPVTPKAMFKTDDGITMHNNDRCIGCRLCQVHCPYSDKSINQAEVQYSVISYNWGGKSANAFYDNKEAIIPNCTSNPKEIVTITGEVPPDKNNYSHPDYKAVRPSFVVEKCIFCDHRVKNGDNPFCVDSCPSGARVFGDLDDSQSEINSVISEGYTRLRNNKGDMLATAEAGTSPNVFYVGGFGIPTEAQGIEKTFEPLLVYPNPTSSVANVKFDLPAPSNVSISLIDFSGRKVKDVVTDEYKITGKHIFEINVSNLKTGTYIVRLVTNKNIQTAKLIVSR</sequence>
<evidence type="ECO:0000256" key="3">
    <source>
        <dbReference type="ARBA" id="ARBA00023004"/>
    </source>
</evidence>
<dbReference type="Gene3D" id="3.30.70.20">
    <property type="match status" value="2"/>
</dbReference>
<feature type="domain" description="4Fe-4S ferredoxin-type" evidence="5">
    <location>
        <begin position="4"/>
        <end position="34"/>
    </location>
</feature>
<keyword evidence="1" id="KW-0004">4Fe-4S</keyword>
<dbReference type="AlphaFoldDB" id="A0A3B0U3V4"/>
<dbReference type="EMBL" id="UOEP01000199">
    <property type="protein sequence ID" value="VAW23660.1"/>
    <property type="molecule type" value="Genomic_DNA"/>
</dbReference>
<evidence type="ECO:0000256" key="4">
    <source>
        <dbReference type="ARBA" id="ARBA00023014"/>
    </source>
</evidence>
<dbReference type="NCBIfam" id="TIGR04183">
    <property type="entry name" value="Por_Secre_tail"/>
    <property type="match status" value="1"/>
</dbReference>
<accession>A0A3B0U3V4</accession>
<dbReference type="PROSITE" id="PS51379">
    <property type="entry name" value="4FE4S_FER_2"/>
    <property type="match status" value="2"/>
</dbReference>
<feature type="domain" description="4Fe-4S ferredoxin-type" evidence="5">
    <location>
        <begin position="89"/>
        <end position="118"/>
    </location>
</feature>
<dbReference type="InterPro" id="IPR026444">
    <property type="entry name" value="Secre_tail"/>
</dbReference>
<gene>
    <name evidence="6" type="ORF">MNBD_BACTEROID01-1715</name>
</gene>
<dbReference type="InterPro" id="IPR017896">
    <property type="entry name" value="4Fe4S_Fe-S-bd"/>
</dbReference>
<evidence type="ECO:0000256" key="2">
    <source>
        <dbReference type="ARBA" id="ARBA00022723"/>
    </source>
</evidence>
<proteinExistence type="predicted"/>
<dbReference type="PANTHER" id="PTHR43177">
    <property type="entry name" value="PROTEIN NRFC"/>
    <property type="match status" value="1"/>
</dbReference>
<dbReference type="Pfam" id="PF13247">
    <property type="entry name" value="Fer4_11"/>
    <property type="match status" value="2"/>
</dbReference>
<protein>
    <submittedName>
        <fullName evidence="6">Respiratory arsentate reductase, FeS subunit (ArrB)</fullName>
    </submittedName>
</protein>
<dbReference type="SUPFAM" id="SSF54862">
    <property type="entry name" value="4Fe-4S ferredoxins"/>
    <property type="match status" value="1"/>
</dbReference>
<reference evidence="6" key="1">
    <citation type="submission" date="2018-06" db="EMBL/GenBank/DDBJ databases">
        <authorList>
            <person name="Zhirakovskaya E."/>
        </authorList>
    </citation>
    <scope>NUCLEOTIDE SEQUENCE</scope>
</reference>
<dbReference type="GO" id="GO:0046872">
    <property type="term" value="F:metal ion binding"/>
    <property type="evidence" value="ECO:0007669"/>
    <property type="project" value="UniProtKB-KW"/>
</dbReference>
<evidence type="ECO:0000256" key="1">
    <source>
        <dbReference type="ARBA" id="ARBA00022485"/>
    </source>
</evidence>
<evidence type="ECO:0000313" key="6">
    <source>
        <dbReference type="EMBL" id="VAW23660.1"/>
    </source>
</evidence>
<dbReference type="Pfam" id="PF18962">
    <property type="entry name" value="Por_Secre_tail"/>
    <property type="match status" value="1"/>
</dbReference>
<keyword evidence="3" id="KW-0408">Iron</keyword>
<keyword evidence="4" id="KW-0411">Iron-sulfur</keyword>
<evidence type="ECO:0000259" key="5">
    <source>
        <dbReference type="PROSITE" id="PS51379"/>
    </source>
</evidence>
<dbReference type="CDD" id="cd10551">
    <property type="entry name" value="PsrB"/>
    <property type="match status" value="1"/>
</dbReference>
<dbReference type="Pfam" id="PF12797">
    <property type="entry name" value="Fer4_2"/>
    <property type="match status" value="1"/>
</dbReference>
<dbReference type="PANTHER" id="PTHR43177:SF3">
    <property type="entry name" value="PROTEIN NRFC HOMOLOG"/>
    <property type="match status" value="1"/>
</dbReference>
<keyword evidence="2" id="KW-0479">Metal-binding</keyword>
<dbReference type="PROSITE" id="PS00198">
    <property type="entry name" value="4FE4S_FER_1"/>
    <property type="match status" value="1"/>
</dbReference>
<dbReference type="InterPro" id="IPR050954">
    <property type="entry name" value="ET_IronSulfur_Cluster-Binding"/>
</dbReference>
<dbReference type="GO" id="GO:0051539">
    <property type="term" value="F:4 iron, 4 sulfur cluster binding"/>
    <property type="evidence" value="ECO:0007669"/>
    <property type="project" value="UniProtKB-KW"/>
</dbReference>
<organism evidence="6">
    <name type="scientific">hydrothermal vent metagenome</name>
    <dbReference type="NCBI Taxonomy" id="652676"/>
    <lineage>
        <taxon>unclassified sequences</taxon>
        <taxon>metagenomes</taxon>
        <taxon>ecological metagenomes</taxon>
    </lineage>
</organism>
<name>A0A3B0U3V4_9ZZZZ</name>